<accession>A0ABV7D9W4</accession>
<dbReference type="EMBL" id="JBHRSP010000001">
    <property type="protein sequence ID" value="MFC3071490.1"/>
    <property type="molecule type" value="Genomic_DNA"/>
</dbReference>
<gene>
    <name evidence="1" type="ORF">ACFOHH_00050</name>
</gene>
<name>A0ABV7D9W4_9HYPH</name>
<sequence length="88" mass="9842">MKRKVIESFQYAADGVHPRLMRAGRSYEFPDDHAARFADEGKLQRLPNEAIVLMESGSGAEATPAIEIDEPAAVVRIVPARKPVRKRR</sequence>
<protein>
    <submittedName>
        <fullName evidence="1">Uncharacterized protein</fullName>
    </submittedName>
</protein>
<evidence type="ECO:0000313" key="1">
    <source>
        <dbReference type="EMBL" id="MFC3071490.1"/>
    </source>
</evidence>
<comment type="caution">
    <text evidence="1">The sequence shown here is derived from an EMBL/GenBank/DDBJ whole genome shotgun (WGS) entry which is preliminary data.</text>
</comment>
<organism evidence="1 2">
    <name type="scientific">Shinella pollutisoli</name>
    <dbReference type="NCBI Taxonomy" id="2250594"/>
    <lineage>
        <taxon>Bacteria</taxon>
        <taxon>Pseudomonadati</taxon>
        <taxon>Pseudomonadota</taxon>
        <taxon>Alphaproteobacteria</taxon>
        <taxon>Hyphomicrobiales</taxon>
        <taxon>Rhizobiaceae</taxon>
        <taxon>Shinella</taxon>
    </lineage>
</organism>
<dbReference type="RefSeq" id="WP_257316095.1">
    <property type="nucleotide sequence ID" value="NZ_JANFDG010000016.1"/>
</dbReference>
<reference evidence="2" key="1">
    <citation type="journal article" date="2019" name="Int. J. Syst. Evol. Microbiol.">
        <title>The Global Catalogue of Microorganisms (GCM) 10K type strain sequencing project: providing services to taxonomists for standard genome sequencing and annotation.</title>
        <authorList>
            <consortium name="The Broad Institute Genomics Platform"/>
            <consortium name="The Broad Institute Genome Sequencing Center for Infectious Disease"/>
            <person name="Wu L."/>
            <person name="Ma J."/>
        </authorList>
    </citation>
    <scope>NUCLEOTIDE SEQUENCE [LARGE SCALE GENOMIC DNA]</scope>
    <source>
        <strain evidence="2">KCTC 52677</strain>
    </source>
</reference>
<keyword evidence="2" id="KW-1185">Reference proteome</keyword>
<proteinExistence type="predicted"/>
<dbReference type="Proteomes" id="UP001595377">
    <property type="component" value="Unassembled WGS sequence"/>
</dbReference>
<evidence type="ECO:0000313" key="2">
    <source>
        <dbReference type="Proteomes" id="UP001595377"/>
    </source>
</evidence>